<reference evidence="1 2" key="1">
    <citation type="journal article" date="2018" name="PLoS Genet.">
        <title>Population sequencing reveals clonal diversity and ancestral inbreeding in the grapevine cultivar Chardonnay.</title>
        <authorList>
            <person name="Roach M.J."/>
            <person name="Johnson D.L."/>
            <person name="Bohlmann J."/>
            <person name="van Vuuren H.J."/>
            <person name="Jones S.J."/>
            <person name="Pretorius I.S."/>
            <person name="Schmidt S.A."/>
            <person name="Borneman A.R."/>
        </authorList>
    </citation>
    <scope>NUCLEOTIDE SEQUENCE [LARGE SCALE GENOMIC DNA]</scope>
    <source>
        <strain evidence="2">cv. Chardonnay</strain>
        <tissue evidence="1">Leaf</tissue>
    </source>
</reference>
<dbReference type="Proteomes" id="UP000288805">
    <property type="component" value="Unassembled WGS sequence"/>
</dbReference>
<evidence type="ECO:0000313" key="2">
    <source>
        <dbReference type="Proteomes" id="UP000288805"/>
    </source>
</evidence>
<name>A0A438KBI9_VITVI</name>
<organism evidence="1 2">
    <name type="scientific">Vitis vinifera</name>
    <name type="common">Grape</name>
    <dbReference type="NCBI Taxonomy" id="29760"/>
    <lineage>
        <taxon>Eukaryota</taxon>
        <taxon>Viridiplantae</taxon>
        <taxon>Streptophyta</taxon>
        <taxon>Embryophyta</taxon>
        <taxon>Tracheophyta</taxon>
        <taxon>Spermatophyta</taxon>
        <taxon>Magnoliopsida</taxon>
        <taxon>eudicotyledons</taxon>
        <taxon>Gunneridae</taxon>
        <taxon>Pentapetalae</taxon>
        <taxon>rosids</taxon>
        <taxon>Vitales</taxon>
        <taxon>Vitaceae</taxon>
        <taxon>Viteae</taxon>
        <taxon>Vitis</taxon>
    </lineage>
</organism>
<protein>
    <submittedName>
        <fullName evidence="1">Uncharacterized protein</fullName>
    </submittedName>
</protein>
<dbReference type="EMBL" id="QGNW01000011">
    <property type="protein sequence ID" value="RVX18550.1"/>
    <property type="molecule type" value="Genomic_DNA"/>
</dbReference>
<sequence length="85" mass="9805">MDARVFWGLDRLPRLSISLMHQQIPLHLDAGPHFLSGTWFVSISRDIFPEDHYEEGASPGMLLVDVVLRANLFPLQHRVQRRGPF</sequence>
<evidence type="ECO:0000313" key="1">
    <source>
        <dbReference type="EMBL" id="RVX18550.1"/>
    </source>
</evidence>
<comment type="caution">
    <text evidence="1">The sequence shown here is derived from an EMBL/GenBank/DDBJ whole genome shotgun (WGS) entry which is preliminary data.</text>
</comment>
<accession>A0A438KBI9</accession>
<dbReference type="AlphaFoldDB" id="A0A438KBI9"/>
<proteinExistence type="predicted"/>
<gene>
    <name evidence="1" type="ORF">CK203_006554</name>
</gene>